<reference evidence="2 3" key="1">
    <citation type="submission" date="2023-09" db="EMBL/GenBank/DDBJ databases">
        <title>Description of three actinobacteria isolated from air of manufacturing shop in a pharmaceutical factory.</title>
        <authorList>
            <person name="Zhang D.-F."/>
        </authorList>
    </citation>
    <scope>NUCLEOTIDE SEQUENCE [LARGE SCALE GENOMIC DNA]</scope>
    <source>
        <strain evidence="2 3">LY-0111</strain>
    </source>
</reference>
<protein>
    <submittedName>
        <fullName evidence="2">Sarcosine oxidase subunit gamma family protein</fullName>
    </submittedName>
</protein>
<dbReference type="Gene3D" id="3.30.1360.120">
    <property type="entry name" value="Probable tRNA modification gtpase trme, domain 1"/>
    <property type="match status" value="1"/>
</dbReference>
<dbReference type="Gene3D" id="3.30.70.1520">
    <property type="entry name" value="Heterotetrameric sarcosine oxidase"/>
    <property type="match status" value="1"/>
</dbReference>
<evidence type="ECO:0000313" key="3">
    <source>
        <dbReference type="Proteomes" id="UP001251870"/>
    </source>
</evidence>
<proteinExistence type="predicted"/>
<organism evidence="2 3">
    <name type="scientific">Nesterenkonia aerolata</name>
    <dbReference type="NCBI Taxonomy" id="3074079"/>
    <lineage>
        <taxon>Bacteria</taxon>
        <taxon>Bacillati</taxon>
        <taxon>Actinomycetota</taxon>
        <taxon>Actinomycetes</taxon>
        <taxon>Micrococcales</taxon>
        <taxon>Micrococcaceae</taxon>
        <taxon>Nesterenkonia</taxon>
    </lineage>
</organism>
<evidence type="ECO:0000256" key="1">
    <source>
        <dbReference type="SAM" id="MobiDB-lite"/>
    </source>
</evidence>
<dbReference type="RefSeq" id="WP_310549264.1">
    <property type="nucleotide sequence ID" value="NZ_JAVKGR010000020.1"/>
</dbReference>
<accession>A0ABU2DUW4</accession>
<feature type="region of interest" description="Disordered" evidence="1">
    <location>
        <begin position="1"/>
        <end position="33"/>
    </location>
</feature>
<dbReference type="Proteomes" id="UP001251870">
    <property type="component" value="Unassembled WGS sequence"/>
</dbReference>
<sequence>MAEQRIIDQTAPSLSELRRSPAAHMAEQMRAADVEGSRGVRLREIPFALQLGIRAVPGTPAAEAAAQAWGVALPAGPQAAQTVTGDSEGRHIIWLSPDEFLAVEATGQAGLVDGSSFEGALEGLPGQILDLSGNRTILELSGPSARAVLEKGCHVDLHPRVFAVGAAASTLLGPVPVIIHRTQQEVFRVLPRASFADYMVRWLLDAMAEFATEELI</sequence>
<dbReference type="InterPro" id="IPR007375">
    <property type="entry name" value="SoxG"/>
</dbReference>
<dbReference type="EMBL" id="JAVKGR010000020">
    <property type="protein sequence ID" value="MDR8020283.1"/>
    <property type="molecule type" value="Genomic_DNA"/>
</dbReference>
<name>A0ABU2DUW4_9MICC</name>
<dbReference type="SUPFAM" id="SSF103025">
    <property type="entry name" value="Folate-binding domain"/>
    <property type="match status" value="1"/>
</dbReference>
<dbReference type="Pfam" id="PF04268">
    <property type="entry name" value="SoxG"/>
    <property type="match status" value="1"/>
</dbReference>
<gene>
    <name evidence="2" type="ORF">RIL96_11995</name>
</gene>
<evidence type="ECO:0000313" key="2">
    <source>
        <dbReference type="EMBL" id="MDR8020283.1"/>
    </source>
</evidence>
<comment type="caution">
    <text evidence="2">The sequence shown here is derived from an EMBL/GenBank/DDBJ whole genome shotgun (WGS) entry which is preliminary data.</text>
</comment>
<dbReference type="InterPro" id="IPR027266">
    <property type="entry name" value="TrmE/GcvT-like"/>
</dbReference>
<keyword evidence="3" id="KW-1185">Reference proteome</keyword>